<dbReference type="EMBL" id="CACRUP010000023">
    <property type="protein sequence ID" value="VYU16342.1"/>
    <property type="molecule type" value="Genomic_DNA"/>
</dbReference>
<evidence type="ECO:0000313" key="1">
    <source>
        <dbReference type="EMBL" id="VYU16342.1"/>
    </source>
</evidence>
<sequence>MKDFVNRKVSYAMLALSIAFIFLGAYRSEVDTVLSKAIRICLECVGIG</sequence>
<name>A0A6N3CK62_9FIRM</name>
<dbReference type="InterPro" id="IPR047708">
    <property type="entry name" value="CD1871A-like"/>
</dbReference>
<proteinExistence type="predicted"/>
<gene>
    <name evidence="1" type="ORF">PGLFYP46_00393</name>
</gene>
<organism evidence="1">
    <name type="scientific">Peptoniphilus gorbachii</name>
    <dbReference type="NCBI Taxonomy" id="411567"/>
    <lineage>
        <taxon>Bacteria</taxon>
        <taxon>Bacillati</taxon>
        <taxon>Bacillota</taxon>
        <taxon>Tissierellia</taxon>
        <taxon>Tissierellales</taxon>
        <taxon>Peptoniphilaceae</taxon>
        <taxon>Peptoniphilus</taxon>
    </lineage>
</organism>
<dbReference type="RefSeq" id="WP_421949839.1">
    <property type="nucleotide sequence ID" value="NZ_CACRUP010000023.1"/>
</dbReference>
<accession>A0A6N3CK62</accession>
<dbReference type="AlphaFoldDB" id="A0A6N3CK62"/>
<evidence type="ECO:0008006" key="2">
    <source>
        <dbReference type="Google" id="ProtNLM"/>
    </source>
</evidence>
<protein>
    <recommendedName>
        <fullName evidence="2">Thioredoxin</fullName>
    </recommendedName>
</protein>
<reference evidence="1" key="1">
    <citation type="submission" date="2019-11" db="EMBL/GenBank/DDBJ databases">
        <authorList>
            <person name="Feng L."/>
        </authorList>
    </citation>
    <scope>NUCLEOTIDE SEQUENCE</scope>
    <source>
        <strain evidence="1">PgorbachiiLFYP46</strain>
    </source>
</reference>
<dbReference type="NCBIfam" id="NF040920">
    <property type="entry name" value="CD1871A_fam"/>
    <property type="match status" value="1"/>
</dbReference>